<organism evidence="1 2">
    <name type="scientific">Fictibacillus macauensis ZFHKF-1</name>
    <dbReference type="NCBI Taxonomy" id="1196324"/>
    <lineage>
        <taxon>Bacteria</taxon>
        <taxon>Bacillati</taxon>
        <taxon>Bacillota</taxon>
        <taxon>Bacilli</taxon>
        <taxon>Bacillales</taxon>
        <taxon>Fictibacillaceae</taxon>
        <taxon>Fictibacillus</taxon>
    </lineage>
</organism>
<sequence length="63" mass="7895">MEKQKHIYEAAQVNHPERWAQETRNWEPNQCVALNPMREERRIYIRKARFLLKHESNKMRQLY</sequence>
<reference evidence="1 2" key="1">
    <citation type="journal article" date="2012" name="J. Bacteriol.">
        <title>Genome of Bacillus macauensis ZFHKF-1, a Long-Chain-Forming Bacterium.</title>
        <authorList>
            <person name="Cai L."/>
            <person name="Zhang T."/>
        </authorList>
    </citation>
    <scope>NUCLEOTIDE SEQUENCE [LARGE SCALE GENOMIC DNA]</scope>
    <source>
        <strain evidence="1 2">ZFHKF-1</strain>
    </source>
</reference>
<dbReference type="EMBL" id="AKKV01000032">
    <property type="protein sequence ID" value="EIT84462.1"/>
    <property type="molecule type" value="Genomic_DNA"/>
</dbReference>
<accession>I8AFT2</accession>
<keyword evidence="2" id="KW-1185">Reference proteome</keyword>
<gene>
    <name evidence="1" type="ORF">A374_15092</name>
</gene>
<evidence type="ECO:0000313" key="1">
    <source>
        <dbReference type="EMBL" id="EIT84462.1"/>
    </source>
</evidence>
<comment type="caution">
    <text evidence="1">The sequence shown here is derived from an EMBL/GenBank/DDBJ whole genome shotgun (WGS) entry which is preliminary data.</text>
</comment>
<name>I8AFT2_9BACL</name>
<evidence type="ECO:0000313" key="2">
    <source>
        <dbReference type="Proteomes" id="UP000004080"/>
    </source>
</evidence>
<dbReference type="Proteomes" id="UP000004080">
    <property type="component" value="Unassembled WGS sequence"/>
</dbReference>
<dbReference type="AlphaFoldDB" id="I8AFT2"/>
<protein>
    <submittedName>
        <fullName evidence="1">Transposase</fullName>
    </submittedName>
</protein>
<proteinExistence type="predicted"/>